<sequence length="44" mass="5267">MLLTSCLTRRNSSKSLQSQWRRWEPLEFSRGMQERLGRNVTLLT</sequence>
<reference evidence="1 2" key="1">
    <citation type="journal article" date="2019" name="Genome Biol. Evol.">
        <title>Insights into the evolution of the New World diploid cottons (Gossypium, subgenus Houzingenia) based on genome sequencing.</title>
        <authorList>
            <person name="Grover C.E."/>
            <person name="Arick M.A. 2nd"/>
            <person name="Thrash A."/>
            <person name="Conover J.L."/>
            <person name="Sanders W.S."/>
            <person name="Peterson D.G."/>
            <person name="Frelichowski J.E."/>
            <person name="Scheffler J.A."/>
            <person name="Scheffler B.E."/>
            <person name="Wendel J.F."/>
        </authorList>
    </citation>
    <scope>NUCLEOTIDE SEQUENCE [LARGE SCALE GENOMIC DNA]</scope>
    <source>
        <strain evidence="1">0</strain>
        <tissue evidence="1">Leaf</tissue>
    </source>
</reference>
<name>A0A7J9IDL7_9ROSI</name>
<evidence type="ECO:0000313" key="1">
    <source>
        <dbReference type="EMBL" id="MBA0820176.1"/>
    </source>
</evidence>
<organism evidence="1 2">
    <name type="scientific">Gossypium harknessii</name>
    <dbReference type="NCBI Taxonomy" id="34285"/>
    <lineage>
        <taxon>Eukaryota</taxon>
        <taxon>Viridiplantae</taxon>
        <taxon>Streptophyta</taxon>
        <taxon>Embryophyta</taxon>
        <taxon>Tracheophyta</taxon>
        <taxon>Spermatophyta</taxon>
        <taxon>Magnoliopsida</taxon>
        <taxon>eudicotyledons</taxon>
        <taxon>Gunneridae</taxon>
        <taxon>Pentapetalae</taxon>
        <taxon>rosids</taxon>
        <taxon>malvids</taxon>
        <taxon>Malvales</taxon>
        <taxon>Malvaceae</taxon>
        <taxon>Malvoideae</taxon>
        <taxon>Gossypium</taxon>
    </lineage>
</organism>
<dbReference type="Proteomes" id="UP000593560">
    <property type="component" value="Unassembled WGS sequence"/>
</dbReference>
<proteinExistence type="predicted"/>
<comment type="caution">
    <text evidence="1">The sequence shown here is derived from an EMBL/GenBank/DDBJ whole genome shotgun (WGS) entry which is preliminary data.</text>
</comment>
<evidence type="ECO:0000313" key="2">
    <source>
        <dbReference type="Proteomes" id="UP000593560"/>
    </source>
</evidence>
<accession>A0A7J9IDL7</accession>
<protein>
    <submittedName>
        <fullName evidence="1">Uncharacterized protein</fullName>
    </submittedName>
</protein>
<dbReference type="AlphaFoldDB" id="A0A7J9IDL7"/>
<dbReference type="EMBL" id="JABFAD010333616">
    <property type="protein sequence ID" value="MBA0820176.1"/>
    <property type="molecule type" value="Genomic_DNA"/>
</dbReference>
<feature type="non-terminal residue" evidence="1">
    <location>
        <position position="44"/>
    </location>
</feature>
<keyword evidence="2" id="KW-1185">Reference proteome</keyword>
<gene>
    <name evidence="1" type="ORF">Gohar_019788</name>
</gene>